<dbReference type="Proteomes" id="UP001596337">
    <property type="component" value="Unassembled WGS sequence"/>
</dbReference>
<dbReference type="EMBL" id="JBHSXX010000001">
    <property type="protein sequence ID" value="MFC6869736.1"/>
    <property type="molecule type" value="Genomic_DNA"/>
</dbReference>
<comment type="caution">
    <text evidence="1">The sequence shown here is derived from an EMBL/GenBank/DDBJ whole genome shotgun (WGS) entry which is preliminary data.</text>
</comment>
<protein>
    <recommendedName>
        <fullName evidence="3">HPr Serine kinase C-terminal domain-containing protein</fullName>
    </recommendedName>
</protein>
<gene>
    <name evidence="1" type="ORF">ACFQGD_21575</name>
</gene>
<proteinExistence type="predicted"/>
<evidence type="ECO:0000313" key="2">
    <source>
        <dbReference type="Proteomes" id="UP001596337"/>
    </source>
</evidence>
<evidence type="ECO:0008006" key="3">
    <source>
        <dbReference type="Google" id="ProtNLM"/>
    </source>
</evidence>
<reference evidence="2" key="1">
    <citation type="journal article" date="2019" name="Int. J. Syst. Evol. Microbiol.">
        <title>The Global Catalogue of Microorganisms (GCM) 10K type strain sequencing project: providing services to taxonomists for standard genome sequencing and annotation.</title>
        <authorList>
            <consortium name="The Broad Institute Genomics Platform"/>
            <consortium name="The Broad Institute Genome Sequencing Center for Infectious Disease"/>
            <person name="Wu L."/>
            <person name="Ma J."/>
        </authorList>
    </citation>
    <scope>NUCLEOTIDE SEQUENCE [LARGE SCALE GENOMIC DNA]</scope>
    <source>
        <strain evidence="2">KCTC 32255</strain>
    </source>
</reference>
<dbReference type="InterPro" id="IPR027417">
    <property type="entry name" value="P-loop_NTPase"/>
</dbReference>
<dbReference type="SUPFAM" id="SSF53795">
    <property type="entry name" value="PEP carboxykinase-like"/>
    <property type="match status" value="1"/>
</dbReference>
<sequence length="345" mass="36298">MTYQYRAHGLDVVSEIELPLPPGDTTSIGTRSAAEPDLVLRRGPGRPVRPEPPDGTLVATLTDADGALRYGIARAGAGVVLRYPGLCEFVGDQDFGEVTAYPHPNVDDGYLPVLATGMMLALHLILRGELVLHASAVRDGDAAIAFVGASGMGKSTLATALCRDGCSLLADDVLRVERHEAAGRHEAAVRREAAGMRVYPGSAETRLRPGAELLANGARTRRTADGRLAVRLDRAVGAVPGRVSGGVPASPVPLALCVVPRPDRGATELAVERLAPARALLLLSRFPRVLGWREPDALATTFHGLADLVERVPVVLATIPWGDALDGVLPALRDTMAATTAPVQR</sequence>
<accession>A0ABW2C3H9</accession>
<keyword evidence="2" id="KW-1185">Reference proteome</keyword>
<organism evidence="1 2">
    <name type="scientific">Haloechinothrix salitolerans</name>
    <dbReference type="NCBI Taxonomy" id="926830"/>
    <lineage>
        <taxon>Bacteria</taxon>
        <taxon>Bacillati</taxon>
        <taxon>Actinomycetota</taxon>
        <taxon>Actinomycetes</taxon>
        <taxon>Pseudonocardiales</taxon>
        <taxon>Pseudonocardiaceae</taxon>
        <taxon>Haloechinothrix</taxon>
    </lineage>
</organism>
<evidence type="ECO:0000313" key="1">
    <source>
        <dbReference type="EMBL" id="MFC6869736.1"/>
    </source>
</evidence>
<dbReference type="RefSeq" id="WP_345397728.1">
    <property type="nucleotide sequence ID" value="NZ_BAABLA010000027.1"/>
</dbReference>
<name>A0ABW2C3H9_9PSEU</name>
<dbReference type="Gene3D" id="3.40.50.300">
    <property type="entry name" value="P-loop containing nucleotide triphosphate hydrolases"/>
    <property type="match status" value="1"/>
</dbReference>